<evidence type="ECO:0000259" key="1">
    <source>
        <dbReference type="Pfam" id="PF14251"/>
    </source>
</evidence>
<dbReference type="Pfam" id="PF14251">
    <property type="entry name" value="PterinBD-DUF4346"/>
    <property type="match status" value="1"/>
</dbReference>
<gene>
    <name evidence="2" type="primary">ycf91</name>
    <name evidence="2" type="ORF">Schim_071</name>
</gene>
<dbReference type="AlphaFoldDB" id="A0A1C9C8Q7"/>
<dbReference type="InterPro" id="IPR025595">
    <property type="entry name" value="PterinBD-DUF4346"/>
</dbReference>
<protein>
    <recommendedName>
        <fullName evidence="1">DUF4346 domain-containing protein</fullName>
    </recommendedName>
</protein>
<feature type="domain" description="DUF4346" evidence="1">
    <location>
        <begin position="6"/>
        <end position="85"/>
    </location>
</feature>
<dbReference type="GeneID" id="29071344"/>
<dbReference type="RefSeq" id="YP_009295817.1">
    <property type="nucleotide sequence ID" value="NC_031168.1"/>
</dbReference>
<geneLocation type="plastid" evidence="2"/>
<organism evidence="2">
    <name type="scientific">Schimmelmannia schousboei</name>
    <dbReference type="NCBI Taxonomy" id="173468"/>
    <lineage>
        <taxon>Eukaryota</taxon>
        <taxon>Rhodophyta</taxon>
        <taxon>Florideophyceae</taxon>
        <taxon>Rhodymeniophycidae</taxon>
        <taxon>Acrosymphytales</taxon>
        <taxon>Schimmelmanniaceae</taxon>
        <taxon>Schimmelmannia</taxon>
    </lineage>
</organism>
<proteinExistence type="predicted"/>
<reference evidence="2" key="1">
    <citation type="journal article" date="2016" name="BMC Biol.">
        <title>Parallel evolution of highly conserved plastid genome architecture in red seaweeds and seed plants.</title>
        <authorList>
            <person name="Lee J."/>
            <person name="Cho C.H."/>
            <person name="Park S.I."/>
            <person name="Choi J.W."/>
            <person name="Song H.S."/>
            <person name="West J.A."/>
            <person name="Bhattacharya D."/>
            <person name="Yoon H.S."/>
        </authorList>
    </citation>
    <scope>NUCLEOTIDE SEQUENCE</scope>
</reference>
<sequence length="85" mass="10177">MDNSYCLIRVSINQKIVLYYFDNNQKVKNINYPICFTSYSANLIYRLLSIHNCFQLCSISHILYMSQELYKAELCLIFNQNYIQD</sequence>
<accession>A0A1C9C8Q7</accession>
<keyword evidence="2" id="KW-0934">Plastid</keyword>
<dbReference type="EMBL" id="KX284711">
    <property type="protein sequence ID" value="AOM64752.1"/>
    <property type="molecule type" value="Genomic_DNA"/>
</dbReference>
<evidence type="ECO:0000313" key="2">
    <source>
        <dbReference type="EMBL" id="AOM64752.1"/>
    </source>
</evidence>
<name>A0A1C9C8Q7_9FLOR</name>